<dbReference type="Proteomes" id="UP001203297">
    <property type="component" value="Unassembled WGS sequence"/>
</dbReference>
<proteinExistence type="predicted"/>
<protein>
    <recommendedName>
        <fullName evidence="3">CHCH domain-containing protein</fullName>
    </recommendedName>
</protein>
<feature type="non-terminal residue" evidence="1">
    <location>
        <position position="81"/>
    </location>
</feature>
<keyword evidence="2" id="KW-1185">Reference proteome</keyword>
<name>A0AAD4M888_9AGAM</name>
<dbReference type="AlphaFoldDB" id="A0AAD4M888"/>
<gene>
    <name evidence="1" type="ORF">B0F90DRAFT_1626681</name>
</gene>
<evidence type="ECO:0000313" key="2">
    <source>
        <dbReference type="Proteomes" id="UP001203297"/>
    </source>
</evidence>
<organism evidence="1 2">
    <name type="scientific">Multifurca ochricompacta</name>
    <dbReference type="NCBI Taxonomy" id="376703"/>
    <lineage>
        <taxon>Eukaryota</taxon>
        <taxon>Fungi</taxon>
        <taxon>Dikarya</taxon>
        <taxon>Basidiomycota</taxon>
        <taxon>Agaricomycotina</taxon>
        <taxon>Agaricomycetes</taxon>
        <taxon>Russulales</taxon>
        <taxon>Russulaceae</taxon>
        <taxon>Multifurca</taxon>
    </lineage>
</organism>
<evidence type="ECO:0008006" key="3">
    <source>
        <dbReference type="Google" id="ProtNLM"/>
    </source>
</evidence>
<dbReference type="GO" id="GO:0005763">
    <property type="term" value="C:mitochondrial small ribosomal subunit"/>
    <property type="evidence" value="ECO:0007669"/>
    <property type="project" value="TreeGrafter"/>
</dbReference>
<dbReference type="PANTHER" id="PTHR28066">
    <property type="entry name" value="37S RIBOSOMAL PROTEIN MRP10, MITOCHONDRIAL"/>
    <property type="match status" value="1"/>
</dbReference>
<dbReference type="EMBL" id="WTXG01000009">
    <property type="protein sequence ID" value="KAI0303408.1"/>
    <property type="molecule type" value="Genomic_DNA"/>
</dbReference>
<comment type="caution">
    <text evidence="1">The sequence shown here is derived from an EMBL/GenBank/DDBJ whole genome shotgun (WGS) entry which is preliminary data.</text>
</comment>
<evidence type="ECO:0000313" key="1">
    <source>
        <dbReference type="EMBL" id="KAI0303408.1"/>
    </source>
</evidence>
<dbReference type="GO" id="GO:0032543">
    <property type="term" value="P:mitochondrial translation"/>
    <property type="evidence" value="ECO:0007669"/>
    <property type="project" value="InterPro"/>
</dbReference>
<dbReference type="PANTHER" id="PTHR28066:SF1">
    <property type="entry name" value="SMALL RIBOSOMAL SUBUNIT PROTEIN MS37"/>
    <property type="match status" value="1"/>
</dbReference>
<dbReference type="GO" id="GO:0003735">
    <property type="term" value="F:structural constituent of ribosome"/>
    <property type="evidence" value="ECO:0007669"/>
    <property type="project" value="InterPro"/>
</dbReference>
<reference evidence="1" key="1">
    <citation type="journal article" date="2022" name="New Phytol.">
        <title>Evolutionary transition to the ectomycorrhizal habit in the genomes of a hyperdiverse lineage of mushroom-forming fungi.</title>
        <authorList>
            <person name="Looney B."/>
            <person name="Miyauchi S."/>
            <person name="Morin E."/>
            <person name="Drula E."/>
            <person name="Courty P.E."/>
            <person name="Kohler A."/>
            <person name="Kuo A."/>
            <person name="LaButti K."/>
            <person name="Pangilinan J."/>
            <person name="Lipzen A."/>
            <person name="Riley R."/>
            <person name="Andreopoulos W."/>
            <person name="He G."/>
            <person name="Johnson J."/>
            <person name="Nolan M."/>
            <person name="Tritt A."/>
            <person name="Barry K.W."/>
            <person name="Grigoriev I.V."/>
            <person name="Nagy L.G."/>
            <person name="Hibbett D."/>
            <person name="Henrissat B."/>
            <person name="Matheny P.B."/>
            <person name="Labbe J."/>
            <person name="Martin F.M."/>
        </authorList>
    </citation>
    <scope>NUCLEOTIDE SEQUENCE</scope>
    <source>
        <strain evidence="1">BPL690</strain>
    </source>
</reference>
<sequence length="81" mass="9198">TMQIKKLKVRPQKNPPVVLCGPQLASMLGCWAATKDVRSIGACREHAETLFECMRTAPMKRKQHRPSINYHLARLGKNLKD</sequence>
<accession>A0AAD4M888</accession>
<dbReference type="InterPro" id="IPR017264">
    <property type="entry name" value="Ribosomal_mS37_fun"/>
</dbReference>